<protein>
    <submittedName>
        <fullName evidence="2">Uncharacterized protein</fullName>
    </submittedName>
</protein>
<dbReference type="Proteomes" id="UP000053105">
    <property type="component" value="Unassembled WGS sequence"/>
</dbReference>
<evidence type="ECO:0000313" key="3">
    <source>
        <dbReference type="Proteomes" id="UP000053105"/>
    </source>
</evidence>
<dbReference type="EMBL" id="KQ435824">
    <property type="protein sequence ID" value="KOX72103.1"/>
    <property type="molecule type" value="Genomic_DNA"/>
</dbReference>
<organism evidence="2 3">
    <name type="scientific">Melipona quadrifasciata</name>
    <dbReference type="NCBI Taxonomy" id="166423"/>
    <lineage>
        <taxon>Eukaryota</taxon>
        <taxon>Metazoa</taxon>
        <taxon>Ecdysozoa</taxon>
        <taxon>Arthropoda</taxon>
        <taxon>Hexapoda</taxon>
        <taxon>Insecta</taxon>
        <taxon>Pterygota</taxon>
        <taxon>Neoptera</taxon>
        <taxon>Endopterygota</taxon>
        <taxon>Hymenoptera</taxon>
        <taxon>Apocrita</taxon>
        <taxon>Aculeata</taxon>
        <taxon>Apoidea</taxon>
        <taxon>Anthophila</taxon>
        <taxon>Apidae</taxon>
        <taxon>Melipona</taxon>
    </lineage>
</organism>
<feature type="region of interest" description="Disordered" evidence="1">
    <location>
        <begin position="81"/>
        <end position="118"/>
    </location>
</feature>
<keyword evidence="3" id="KW-1185">Reference proteome</keyword>
<evidence type="ECO:0000256" key="1">
    <source>
        <dbReference type="SAM" id="MobiDB-lite"/>
    </source>
</evidence>
<reference evidence="2 3" key="1">
    <citation type="submission" date="2015-07" db="EMBL/GenBank/DDBJ databases">
        <title>The genome of Melipona quadrifasciata.</title>
        <authorList>
            <person name="Pan H."/>
            <person name="Kapheim K."/>
        </authorList>
    </citation>
    <scope>NUCLEOTIDE SEQUENCE [LARGE SCALE GENOMIC DNA]</scope>
    <source>
        <strain evidence="2">0111107301</strain>
        <tissue evidence="2">Whole body</tissue>
    </source>
</reference>
<feature type="compositionally biased region" description="Basic and acidic residues" evidence="1">
    <location>
        <begin position="102"/>
        <end position="112"/>
    </location>
</feature>
<dbReference type="OrthoDB" id="10606562at2759"/>
<sequence length="118" mass="13564">MARYRAERIGGYFWPVREHLADERCLTTENNEQDEPYIVVQPHWREVKAGRPGADNESQQCLAWLMNYLSGNRPLSFPYSTTRTSAPLPSFRSARPVAARESASDHGDEKLRVQLTTR</sequence>
<name>A0A0M8ZYC6_9HYME</name>
<evidence type="ECO:0000313" key="2">
    <source>
        <dbReference type="EMBL" id="KOX72103.1"/>
    </source>
</evidence>
<accession>A0A0M8ZYC6</accession>
<proteinExistence type="predicted"/>
<dbReference type="AlphaFoldDB" id="A0A0M8ZYC6"/>
<gene>
    <name evidence="2" type="ORF">WN51_00964</name>
</gene>